<accession>A0A8S3WB68</accession>
<proteinExistence type="predicted"/>
<evidence type="ECO:0000313" key="2">
    <source>
        <dbReference type="EMBL" id="CAG4950600.1"/>
    </source>
</evidence>
<protein>
    <submittedName>
        <fullName evidence="2">(apollo) hypothetical protein</fullName>
    </submittedName>
</protein>
<gene>
    <name evidence="2" type="ORF">PAPOLLO_LOCUS4247</name>
</gene>
<organism evidence="2 3">
    <name type="scientific">Parnassius apollo</name>
    <name type="common">Apollo butterfly</name>
    <name type="synonym">Papilio apollo</name>
    <dbReference type="NCBI Taxonomy" id="110799"/>
    <lineage>
        <taxon>Eukaryota</taxon>
        <taxon>Metazoa</taxon>
        <taxon>Ecdysozoa</taxon>
        <taxon>Arthropoda</taxon>
        <taxon>Hexapoda</taxon>
        <taxon>Insecta</taxon>
        <taxon>Pterygota</taxon>
        <taxon>Neoptera</taxon>
        <taxon>Endopterygota</taxon>
        <taxon>Lepidoptera</taxon>
        <taxon>Glossata</taxon>
        <taxon>Ditrysia</taxon>
        <taxon>Papilionoidea</taxon>
        <taxon>Papilionidae</taxon>
        <taxon>Parnassiinae</taxon>
        <taxon>Parnassini</taxon>
        <taxon>Parnassius</taxon>
        <taxon>Parnassius</taxon>
    </lineage>
</organism>
<name>A0A8S3WB68_PARAO</name>
<dbReference type="PANTHER" id="PTHR14240">
    <property type="entry name" value="RETINITIS PIGMENTOSA GTPASE REGULATOR-INTERACTING PROTEIN"/>
    <property type="match status" value="1"/>
</dbReference>
<dbReference type="AlphaFoldDB" id="A0A8S3WB68"/>
<feature type="coiled-coil region" evidence="1">
    <location>
        <begin position="27"/>
        <end position="101"/>
    </location>
</feature>
<dbReference type="InterPro" id="IPR031139">
    <property type="entry name" value="RPGRIP1_fam"/>
</dbReference>
<sequence length="158" mass="17640">MKLVRACPSKLSKRELEDLYFALFDSNVDLKRTINSQNEKIKQLSTKVQRLSATQKTSLGKDERDCCSGGKAVIREQKEIIAELKRSNDRLSERIRILNMRLCSAKQFLGRNSARCNRSCLGASASVKNASTDALNTSVKKSASHLLTTATSLDFIEK</sequence>
<keyword evidence="1" id="KW-0175">Coiled coil</keyword>
<dbReference type="OrthoDB" id="2133912at2759"/>
<evidence type="ECO:0000313" key="3">
    <source>
        <dbReference type="Proteomes" id="UP000691718"/>
    </source>
</evidence>
<evidence type="ECO:0000256" key="1">
    <source>
        <dbReference type="SAM" id="Coils"/>
    </source>
</evidence>
<dbReference type="EMBL" id="CAJQZP010000233">
    <property type="protein sequence ID" value="CAG4950600.1"/>
    <property type="molecule type" value="Genomic_DNA"/>
</dbReference>
<keyword evidence="3" id="KW-1185">Reference proteome</keyword>
<dbReference type="GO" id="GO:0035869">
    <property type="term" value="C:ciliary transition zone"/>
    <property type="evidence" value="ECO:0007669"/>
    <property type="project" value="TreeGrafter"/>
</dbReference>
<comment type="caution">
    <text evidence="2">The sequence shown here is derived from an EMBL/GenBank/DDBJ whole genome shotgun (WGS) entry which is preliminary data.</text>
</comment>
<dbReference type="Proteomes" id="UP000691718">
    <property type="component" value="Unassembled WGS sequence"/>
</dbReference>
<reference evidence="2" key="1">
    <citation type="submission" date="2021-04" db="EMBL/GenBank/DDBJ databases">
        <authorList>
            <person name="Tunstrom K."/>
        </authorList>
    </citation>
    <scope>NUCLEOTIDE SEQUENCE</scope>
</reference>
<dbReference type="GO" id="GO:1905515">
    <property type="term" value="P:non-motile cilium assembly"/>
    <property type="evidence" value="ECO:0007669"/>
    <property type="project" value="TreeGrafter"/>
</dbReference>
<dbReference type="PANTHER" id="PTHR14240:SF1">
    <property type="entry name" value="PROTEIN FANTOM-RELATED"/>
    <property type="match status" value="1"/>
</dbReference>